<dbReference type="PANTHER" id="PTHR23078">
    <property type="entry name" value="VESICULAR-FUSION PROTEIN NSF"/>
    <property type="match status" value="1"/>
</dbReference>
<feature type="domain" description="AAA+ ATPase" evidence="5">
    <location>
        <begin position="156"/>
        <end position="292"/>
    </location>
</feature>
<comment type="catalytic activity">
    <reaction evidence="4">
        <text>ATP + H2O = ADP + phosphate + H(+)</text>
        <dbReference type="Rhea" id="RHEA:13065"/>
        <dbReference type="ChEBI" id="CHEBI:15377"/>
        <dbReference type="ChEBI" id="CHEBI:15378"/>
        <dbReference type="ChEBI" id="CHEBI:30616"/>
        <dbReference type="ChEBI" id="CHEBI:43474"/>
        <dbReference type="ChEBI" id="CHEBI:456216"/>
        <dbReference type="EC" id="3.6.4.6"/>
    </reaction>
</comment>
<keyword evidence="4" id="KW-0479">Metal-binding</keyword>
<gene>
    <name evidence="6" type="ORF">CSSPTR1EN2_LOCUS17628</name>
</gene>
<proteinExistence type="inferred from homology"/>
<dbReference type="Pfam" id="PF00004">
    <property type="entry name" value="AAA"/>
    <property type="match status" value="1"/>
</dbReference>
<dbReference type="Gene3D" id="1.10.8.60">
    <property type="match status" value="1"/>
</dbReference>
<dbReference type="Proteomes" id="UP001497512">
    <property type="component" value="Chromosome 5"/>
</dbReference>
<dbReference type="InterPro" id="IPR003959">
    <property type="entry name" value="ATPase_AAA_core"/>
</dbReference>
<evidence type="ECO:0000256" key="1">
    <source>
        <dbReference type="ARBA" id="ARBA00006914"/>
    </source>
</evidence>
<protein>
    <recommendedName>
        <fullName evidence="4">Vesicle-fusing ATPase</fullName>
        <ecNumber evidence="4">3.6.4.6</ecNumber>
    </recommendedName>
</protein>
<reference evidence="6" key="1">
    <citation type="submission" date="2024-02" db="EMBL/GenBank/DDBJ databases">
        <authorList>
            <consortium name="ELIXIR-Norway"/>
            <consortium name="Elixir Norway"/>
        </authorList>
    </citation>
    <scope>NUCLEOTIDE SEQUENCE</scope>
</reference>
<keyword evidence="4" id="KW-0931">ER-Golgi transport</keyword>
<evidence type="ECO:0000313" key="6">
    <source>
        <dbReference type="EMBL" id="CAK9225514.1"/>
    </source>
</evidence>
<comment type="subcellular location">
    <subcellularLocation>
        <location evidence="4">Cytoplasm</location>
    </subcellularLocation>
</comment>
<name>A0ABP0UMM4_9BRYO</name>
<evidence type="ECO:0000259" key="5">
    <source>
        <dbReference type="SMART" id="SM00382"/>
    </source>
</evidence>
<evidence type="ECO:0000313" key="7">
    <source>
        <dbReference type="Proteomes" id="UP001497512"/>
    </source>
</evidence>
<evidence type="ECO:0000256" key="4">
    <source>
        <dbReference type="RuleBase" id="RU367045"/>
    </source>
</evidence>
<keyword evidence="4" id="KW-0653">Protein transport</keyword>
<evidence type="ECO:0000256" key="2">
    <source>
        <dbReference type="ARBA" id="ARBA00022741"/>
    </source>
</evidence>
<dbReference type="SUPFAM" id="SSF52540">
    <property type="entry name" value="P-loop containing nucleoside triphosphate hydrolases"/>
    <property type="match status" value="2"/>
</dbReference>
<comment type="similarity">
    <text evidence="1 4">Belongs to the AAA ATPase family.</text>
</comment>
<organism evidence="6 7">
    <name type="scientific">Sphagnum troendelagicum</name>
    <dbReference type="NCBI Taxonomy" id="128251"/>
    <lineage>
        <taxon>Eukaryota</taxon>
        <taxon>Viridiplantae</taxon>
        <taxon>Streptophyta</taxon>
        <taxon>Embryophyta</taxon>
        <taxon>Bryophyta</taxon>
        <taxon>Sphagnophytina</taxon>
        <taxon>Sphagnopsida</taxon>
        <taxon>Sphagnales</taxon>
        <taxon>Sphagnaceae</taxon>
        <taxon>Sphagnum</taxon>
    </lineage>
</organism>
<keyword evidence="3 4" id="KW-0067">ATP-binding</keyword>
<dbReference type="CDD" id="cd00009">
    <property type="entry name" value="AAA"/>
    <property type="match status" value="1"/>
</dbReference>
<keyword evidence="7" id="KW-1185">Reference proteome</keyword>
<dbReference type="Gene3D" id="3.40.50.300">
    <property type="entry name" value="P-loop containing nucleotide triphosphate hydrolases"/>
    <property type="match status" value="1"/>
</dbReference>
<comment type="cofactor">
    <cofactor evidence="4">
        <name>Mg(2+)</name>
        <dbReference type="ChEBI" id="CHEBI:18420"/>
    </cofactor>
    <text evidence="4">Binds 1 Mg(2+) ion per subunit.</text>
</comment>
<dbReference type="EC" id="3.6.4.6" evidence="4"/>
<dbReference type="SMART" id="SM00382">
    <property type="entry name" value="AAA"/>
    <property type="match status" value="1"/>
</dbReference>
<dbReference type="EMBL" id="OZ019897">
    <property type="protein sequence ID" value="CAK9225514.1"/>
    <property type="molecule type" value="Genomic_DNA"/>
</dbReference>
<accession>A0ABP0UMM4</accession>
<comment type="function">
    <text evidence="4">Required for vesicle-mediated transport. Catalyzes the fusion of transport vesicles within the Golgi cisternae. Is also required for transport from the endoplasmic reticulum to the Golgi stack. Seems to function as a fusion protein required for the delivery of cargo proteins to all compartments of the Golgi stack independent of vesicle origin.</text>
</comment>
<dbReference type="InterPro" id="IPR003593">
    <property type="entry name" value="AAA+_ATPase"/>
</dbReference>
<keyword evidence="4" id="KW-0460">Magnesium</keyword>
<sequence>MSDAMELFREIPLRRGDRMGVPIVETVLPNEQERLQILSIHSDNMKENSFLCAEELRLEELASRTKNFNRAELEALVESAKQFAVIRSWQNFDSIKVTMNDFLEALDKVKPAFDDAISALELFRPNGMLDCGERHAHVLATVKTFAQKFKKSERTPLLTCLLEGPSGSGKTALAATIGIDSGFPFAKIVSAENMIDRSEYRKCALITKVFDDACKSPQSVIILDDIERLLGYLHIGSFSSMVLETIIHLLQRTPPQGSKLLVIGTSSITVEDLKLMKLLNAFNVHLNVPALSPTDMRQVLEPLDVFDSADINNAITALNAEIPIKRLLVMINMAQRGGKGAHMSKGHQKIQLSYFYKCLEMTNTFSNVS</sequence>
<keyword evidence="2 4" id="KW-0547">Nucleotide-binding</keyword>
<evidence type="ECO:0000256" key="3">
    <source>
        <dbReference type="ARBA" id="ARBA00022840"/>
    </source>
</evidence>
<dbReference type="InterPro" id="IPR027417">
    <property type="entry name" value="P-loop_NTPase"/>
</dbReference>
<keyword evidence="4" id="KW-0813">Transport</keyword>
<dbReference type="InterPro" id="IPR039812">
    <property type="entry name" value="Vesicle-fus_ATPase"/>
</dbReference>
<keyword evidence="4" id="KW-0378">Hydrolase</keyword>
<keyword evidence="4" id="KW-0963">Cytoplasm</keyword>
<dbReference type="PANTHER" id="PTHR23078:SF3">
    <property type="entry name" value="VESICLE-FUSING ATPASE"/>
    <property type="match status" value="1"/>
</dbReference>